<dbReference type="Gene3D" id="3.30.70.1820">
    <property type="entry name" value="L1 transposable element, RRM domain"/>
    <property type="match status" value="1"/>
</dbReference>
<comment type="caution">
    <text evidence="2">The sequence shown here is derived from an EMBL/GenBank/DDBJ whole genome shotgun (WGS) entry which is preliminary data.</text>
</comment>
<reference evidence="2" key="1">
    <citation type="journal article" date="2022" name="bioRxiv">
        <title>Sequencing and chromosome-scale assembly of the giantPleurodeles waltlgenome.</title>
        <authorList>
            <person name="Brown T."/>
            <person name="Elewa A."/>
            <person name="Iarovenko S."/>
            <person name="Subramanian E."/>
            <person name="Araus A.J."/>
            <person name="Petzold A."/>
            <person name="Susuki M."/>
            <person name="Suzuki K.-i.T."/>
            <person name="Hayashi T."/>
            <person name="Toyoda A."/>
            <person name="Oliveira C."/>
            <person name="Osipova E."/>
            <person name="Leigh N.D."/>
            <person name="Simon A."/>
            <person name="Yun M.H."/>
        </authorList>
    </citation>
    <scope>NUCLEOTIDE SEQUENCE</scope>
    <source>
        <strain evidence="2">20211129_DDA</strain>
        <tissue evidence="2">Liver</tissue>
    </source>
</reference>
<proteinExistence type="predicted"/>
<evidence type="ECO:0000313" key="3">
    <source>
        <dbReference type="Proteomes" id="UP001066276"/>
    </source>
</evidence>
<dbReference type="AlphaFoldDB" id="A0AAV7NAI7"/>
<dbReference type="InterPro" id="IPR042566">
    <property type="entry name" value="L1_C"/>
</dbReference>
<accession>A0AAV7NAI7</accession>
<name>A0AAV7NAI7_PLEWA</name>
<keyword evidence="3" id="KW-1185">Reference proteome</keyword>
<sequence length="263" mass="29539">MGACHGQLYTTAAEAWEAGRSGDLKLREAAQLRQQVAVSAGGLRRCLHSRSPCTLFIYTYMLTASHGEATEVCCSDGNEPCRLTVPVPTLERSPGSRGVNGFPQISPSQTDCTTFDPPLEFQRVHRLGLRRPDIASRPRLIISCLLGHGQTRQLLQAARIHSPFRPDRYDIRITADYSKDTNDRRKAFLAPRPHLRQLEMKYGLFDPVRMCVTKNGVSKDFYDPEDLRLFLDTFQHQPMDTAAPARPQEPPKDSYNMPPLGSE</sequence>
<dbReference type="Proteomes" id="UP001066276">
    <property type="component" value="Chromosome 8"/>
</dbReference>
<gene>
    <name evidence="2" type="ORF">NDU88_001361</name>
</gene>
<feature type="region of interest" description="Disordered" evidence="1">
    <location>
        <begin position="238"/>
        <end position="263"/>
    </location>
</feature>
<dbReference type="Gene3D" id="3.30.250.20">
    <property type="entry name" value="L1 transposable element, C-terminal domain"/>
    <property type="match status" value="1"/>
</dbReference>
<evidence type="ECO:0000313" key="2">
    <source>
        <dbReference type="EMBL" id="KAJ1113106.1"/>
    </source>
</evidence>
<organism evidence="2 3">
    <name type="scientific">Pleurodeles waltl</name>
    <name type="common">Iberian ribbed newt</name>
    <dbReference type="NCBI Taxonomy" id="8319"/>
    <lineage>
        <taxon>Eukaryota</taxon>
        <taxon>Metazoa</taxon>
        <taxon>Chordata</taxon>
        <taxon>Craniata</taxon>
        <taxon>Vertebrata</taxon>
        <taxon>Euteleostomi</taxon>
        <taxon>Amphibia</taxon>
        <taxon>Batrachia</taxon>
        <taxon>Caudata</taxon>
        <taxon>Salamandroidea</taxon>
        <taxon>Salamandridae</taxon>
        <taxon>Pleurodelinae</taxon>
        <taxon>Pleurodeles</taxon>
    </lineage>
</organism>
<evidence type="ECO:0000256" key="1">
    <source>
        <dbReference type="SAM" id="MobiDB-lite"/>
    </source>
</evidence>
<protein>
    <submittedName>
        <fullName evidence="2">Uncharacterized protein</fullName>
    </submittedName>
</protein>
<dbReference type="EMBL" id="JANPWB010000012">
    <property type="protein sequence ID" value="KAJ1113106.1"/>
    <property type="molecule type" value="Genomic_DNA"/>
</dbReference>